<proteinExistence type="predicted"/>
<evidence type="ECO:0000313" key="3">
    <source>
        <dbReference type="Proteomes" id="UP000468638"/>
    </source>
</evidence>
<dbReference type="Proteomes" id="UP000468638">
    <property type="component" value="Unassembled WGS sequence"/>
</dbReference>
<gene>
    <name evidence="2" type="ORF">GLW05_16440</name>
</gene>
<dbReference type="OrthoDB" id="9909212at2"/>
<feature type="compositionally biased region" description="Basic and acidic residues" evidence="1">
    <location>
        <begin position="1"/>
        <end position="13"/>
    </location>
</feature>
<accession>A0A6I5A4C6</accession>
<reference evidence="2 3" key="1">
    <citation type="submission" date="2019-11" db="EMBL/GenBank/DDBJ databases">
        <title>Genome sequences of 17 halophilic strains isolated from different environments.</title>
        <authorList>
            <person name="Furrow R.E."/>
        </authorList>
    </citation>
    <scope>NUCLEOTIDE SEQUENCE [LARGE SCALE GENOMIC DNA]</scope>
    <source>
        <strain evidence="2 3">22514_16_FS</strain>
    </source>
</reference>
<feature type="compositionally biased region" description="Polar residues" evidence="1">
    <location>
        <begin position="14"/>
        <end position="27"/>
    </location>
</feature>
<protein>
    <submittedName>
        <fullName evidence="2">Uncharacterized protein</fullName>
    </submittedName>
</protein>
<dbReference type="EMBL" id="WMEQ01000014">
    <property type="protein sequence ID" value="MYL35169.1"/>
    <property type="molecule type" value="Genomic_DNA"/>
</dbReference>
<comment type="caution">
    <text evidence="2">The sequence shown here is derived from an EMBL/GenBank/DDBJ whole genome shotgun (WGS) entry which is preliminary data.</text>
</comment>
<evidence type="ECO:0000256" key="1">
    <source>
        <dbReference type="SAM" id="MobiDB-lite"/>
    </source>
</evidence>
<feature type="region of interest" description="Disordered" evidence="1">
    <location>
        <begin position="1"/>
        <end position="45"/>
    </location>
</feature>
<dbReference type="RefSeq" id="WP_160847230.1">
    <property type="nucleotide sequence ID" value="NZ_WMEQ01000014.1"/>
</dbReference>
<evidence type="ECO:0000313" key="2">
    <source>
        <dbReference type="EMBL" id="MYL35169.1"/>
    </source>
</evidence>
<sequence length="45" mass="5276">MDTKRDTKQEKNTTKPTENQQKETANSNHKDESEINRVVNVYDPL</sequence>
<organism evidence="2 3">
    <name type="scientific">Pontibacillus yanchengensis</name>
    <dbReference type="NCBI Taxonomy" id="462910"/>
    <lineage>
        <taxon>Bacteria</taxon>
        <taxon>Bacillati</taxon>
        <taxon>Bacillota</taxon>
        <taxon>Bacilli</taxon>
        <taxon>Bacillales</taxon>
        <taxon>Bacillaceae</taxon>
        <taxon>Pontibacillus</taxon>
    </lineage>
</organism>
<name>A0A6I5A4C6_9BACI</name>
<dbReference type="AlphaFoldDB" id="A0A6I5A4C6"/>